<sequence>MWDKLEVTYEGTNKVKETRINLLVWDYELFQMKDGESVEDMFSRFSKILGDLKYFGKPIKSGEHVRKILRSLPAIWQPKVIALECQDLDKISYDELRGDLIAFEKNHLDRKIQEKKKIVAFKATVVEPENEEEEEGGEQDENIAMLSQVVTSMMRKNRNSRREKPNFRKGRIRNEANKNDGRCYKCGKFGHIQADCPELKNKLGTNMQKKKSFGAWSDEEESDHEEIANIYFMAMNENEYSGELGLMADNNDEEDDSRELGLMADKGTNIERVVNELRRIKREKKDWALKLEVCEIERDILQDEVNELQLQLNGLQKSTSHSSVKSNQTVHHKQKIPAYSFCGKNGHSTNQCMNKIRAERGSVTKLDGGTITFGDKSEGNVIGVGKVSLSSTCDIDEVYMVDELGYNLLSISQLCDNDYEVHFKKHGWFREYELGKIILSGNRDRNVYTISNLENLGDQICLTSMIDDPWVWHRKLGHASMYTVQKLFKHDLVIGLPKLDFLKDHICDACQLGKQTRSSFKVKNIVFTSKPLQLLHMDLFGPTRTASIGGRKYAFVIVDDFSRFTWVMFLSHKDDAFKSFEVFCKKVQREKGYYISTIRSDHGGEFKSRASENFCNNQGISHNFSSPRSPQQNGVVERKNRTL</sequence>
<accession>A0AC58SN62</accession>
<reference evidence="1" key="1">
    <citation type="journal article" date="2014" name="Nat. Commun.">
        <title>The tobacco genome sequence and its comparison with those of tomato and potato.</title>
        <authorList>
            <person name="Sierro N."/>
            <person name="Battey J.N."/>
            <person name="Ouadi S."/>
            <person name="Bakaher N."/>
            <person name="Bovet L."/>
            <person name="Willig A."/>
            <person name="Goepfert S."/>
            <person name="Peitsch M.C."/>
            <person name="Ivanov N.V."/>
        </authorList>
    </citation>
    <scope>NUCLEOTIDE SEQUENCE [LARGE SCALE GENOMIC DNA]</scope>
</reference>
<gene>
    <name evidence="2" type="primary">LOC107774128</name>
</gene>
<organism evidence="1 2">
    <name type="scientific">Nicotiana tabacum</name>
    <name type="common">Common tobacco</name>
    <dbReference type="NCBI Taxonomy" id="4097"/>
    <lineage>
        <taxon>Eukaryota</taxon>
        <taxon>Viridiplantae</taxon>
        <taxon>Streptophyta</taxon>
        <taxon>Embryophyta</taxon>
        <taxon>Tracheophyta</taxon>
        <taxon>Spermatophyta</taxon>
        <taxon>Magnoliopsida</taxon>
        <taxon>eudicotyledons</taxon>
        <taxon>Gunneridae</taxon>
        <taxon>Pentapetalae</taxon>
        <taxon>asterids</taxon>
        <taxon>lamiids</taxon>
        <taxon>Solanales</taxon>
        <taxon>Solanaceae</taxon>
        <taxon>Nicotianoideae</taxon>
        <taxon>Nicotianeae</taxon>
        <taxon>Nicotiana</taxon>
    </lineage>
</organism>
<dbReference type="Proteomes" id="UP000790787">
    <property type="component" value="Chromosome 14"/>
</dbReference>
<evidence type="ECO:0000313" key="1">
    <source>
        <dbReference type="Proteomes" id="UP000790787"/>
    </source>
</evidence>
<dbReference type="RefSeq" id="XP_075086416.1">
    <property type="nucleotide sequence ID" value="XM_075230315.1"/>
</dbReference>
<evidence type="ECO:0000313" key="2">
    <source>
        <dbReference type="RefSeq" id="XP_075086416.1"/>
    </source>
</evidence>
<keyword evidence="1" id="KW-1185">Reference proteome</keyword>
<name>A0AC58SN62_TOBAC</name>
<proteinExistence type="predicted"/>
<reference evidence="2" key="2">
    <citation type="submission" date="2025-08" db="UniProtKB">
        <authorList>
            <consortium name="RefSeq"/>
        </authorList>
    </citation>
    <scope>IDENTIFICATION</scope>
    <source>
        <tissue evidence="2">Leaf</tissue>
    </source>
</reference>
<protein>
    <submittedName>
        <fullName evidence="2">Uncharacterized protein LOC107774128</fullName>
    </submittedName>
</protein>